<comment type="caution">
    <text evidence="1">The sequence shown here is derived from an EMBL/GenBank/DDBJ whole genome shotgun (WGS) entry which is preliminary data.</text>
</comment>
<name>A0A2A4WXI2_9GAMM</name>
<dbReference type="Proteomes" id="UP000218767">
    <property type="component" value="Unassembled WGS sequence"/>
</dbReference>
<evidence type="ECO:0000313" key="1">
    <source>
        <dbReference type="EMBL" id="PCI75162.1"/>
    </source>
</evidence>
<evidence type="ECO:0008006" key="3">
    <source>
        <dbReference type="Google" id="ProtNLM"/>
    </source>
</evidence>
<sequence length="356" mass="39195">MSISTFASADTPLGWINSSNQAAYTATAGEFEISIAGLAVNNTIDFLNARDDLIANNRALVGDSGDLSGAKFEIHYGITEAISVFYRQQQHQLTVDLGTINSVSVVDIDDSLDTTRQEIGFKWTFFEANLLTPDNRHSVASLEISAYSNSSDDFDVSADKINLTNLQIFFRDPQTFSVSDLEDDGWKARLVYSFSMERLGIASIWAGYGESKATSGTTSDLTSATFRRAFEQSFELEEAYLYLGASINLQITPRIPINISYELINISDSDFKQFPENPPSQLPGFLSAANQSNEDINHTLRASVAYWLTPQLNVSLTGNLYSNQFLGVVPHYNNPLSGTFSSLPYGFAGVELGYKF</sequence>
<dbReference type="AlphaFoldDB" id="A0A2A4WXI2"/>
<dbReference type="EMBL" id="NVUL01000081">
    <property type="protein sequence ID" value="PCI75162.1"/>
    <property type="molecule type" value="Genomic_DNA"/>
</dbReference>
<protein>
    <recommendedName>
        <fullName evidence="3">DUF5723 domain-containing protein</fullName>
    </recommendedName>
</protein>
<reference evidence="2" key="1">
    <citation type="submission" date="2017-08" db="EMBL/GenBank/DDBJ databases">
        <title>A dynamic microbial community with high functional redundancy inhabits the cold, oxic subseafloor aquifer.</title>
        <authorList>
            <person name="Tully B.J."/>
            <person name="Wheat C.G."/>
            <person name="Glazer B.T."/>
            <person name="Huber J.A."/>
        </authorList>
    </citation>
    <scope>NUCLEOTIDE SEQUENCE [LARGE SCALE GENOMIC DNA]</scope>
</reference>
<accession>A0A2A4WXI2</accession>
<organism evidence="1 2">
    <name type="scientific">SAR86 cluster bacterium</name>
    <dbReference type="NCBI Taxonomy" id="2030880"/>
    <lineage>
        <taxon>Bacteria</taxon>
        <taxon>Pseudomonadati</taxon>
        <taxon>Pseudomonadota</taxon>
        <taxon>Gammaproteobacteria</taxon>
        <taxon>SAR86 cluster</taxon>
    </lineage>
</organism>
<proteinExistence type="predicted"/>
<gene>
    <name evidence="1" type="ORF">COB20_13485</name>
</gene>
<evidence type="ECO:0000313" key="2">
    <source>
        <dbReference type="Proteomes" id="UP000218767"/>
    </source>
</evidence>